<evidence type="ECO:0000259" key="6">
    <source>
        <dbReference type="PROSITE" id="PS51935"/>
    </source>
</evidence>
<dbReference type="Gene3D" id="2.60.290.11">
    <property type="entry name" value="TM1070-like"/>
    <property type="match status" value="4"/>
</dbReference>
<evidence type="ECO:0000256" key="2">
    <source>
        <dbReference type="ARBA" id="ARBA00022670"/>
    </source>
</evidence>
<evidence type="ECO:0000256" key="4">
    <source>
        <dbReference type="ARBA" id="ARBA00022807"/>
    </source>
</evidence>
<dbReference type="PANTHER" id="PTHR47053">
    <property type="entry name" value="MUREIN DD-ENDOPEPTIDASE MEPH-RELATED"/>
    <property type="match status" value="1"/>
</dbReference>
<organism evidence="7 8">
    <name type="scientific">Candidatus Anoxymicrobium japonicum</name>
    <dbReference type="NCBI Taxonomy" id="2013648"/>
    <lineage>
        <taxon>Bacteria</taxon>
        <taxon>Bacillati</taxon>
        <taxon>Actinomycetota</taxon>
        <taxon>Candidatus Geothermincolia</taxon>
        <taxon>Candidatus Geothermincolales</taxon>
        <taxon>Candidatus Anoxymicrobiaceae</taxon>
        <taxon>Candidatus Anoxymicrobium</taxon>
    </lineage>
</organism>
<protein>
    <submittedName>
        <fullName evidence="7">Uncharacterized protein</fullName>
    </submittedName>
</protein>
<dbReference type="GO" id="GO:0006508">
    <property type="term" value="P:proteolysis"/>
    <property type="evidence" value="ECO:0007669"/>
    <property type="project" value="UniProtKB-KW"/>
</dbReference>
<dbReference type="PROSITE" id="PS51272">
    <property type="entry name" value="SLH"/>
    <property type="match status" value="1"/>
</dbReference>
<dbReference type="AlphaFoldDB" id="A0A2N3G7F1"/>
<dbReference type="Pfam" id="PF00877">
    <property type="entry name" value="NLPC_P60"/>
    <property type="match status" value="1"/>
</dbReference>
<keyword evidence="4" id="KW-0788">Thiol protease</keyword>
<dbReference type="Gene3D" id="3.90.1720.10">
    <property type="entry name" value="endopeptidase domain like (from Nostoc punctiforme)"/>
    <property type="match status" value="1"/>
</dbReference>
<feature type="domain" description="NlpC/P60" evidence="6">
    <location>
        <begin position="237"/>
        <end position="367"/>
    </location>
</feature>
<evidence type="ECO:0000259" key="5">
    <source>
        <dbReference type="PROSITE" id="PS51272"/>
    </source>
</evidence>
<dbReference type="InterPro" id="IPR036698">
    <property type="entry name" value="TM1070-like_sf"/>
</dbReference>
<dbReference type="Pfam" id="PF00395">
    <property type="entry name" value="SLH"/>
    <property type="match status" value="2"/>
</dbReference>
<comment type="caution">
    <text evidence="7">The sequence shown here is derived from an EMBL/GenBank/DDBJ whole genome shotgun (WGS) entry which is preliminary data.</text>
</comment>
<keyword evidence="3" id="KW-0378">Hydrolase</keyword>
<sequence>MSERRGTRMRAHALKLAATIIAAALLICPATLMTAPRALATSFPDIANQPADIQQAIEYVTSKGYMNGGADGNFHPTDPVNRIDYACALVKLFKDVGEAPDPAITFTDLPASDSNFRFANIAVKHGYVTRFADGSFKPHDPQVAFSALAGLNAGLEVGGPVKYARGIWPGGPEYLGASIVAHDLHLKYRDTRIWPTAAYPRGEMAFNLQKADEVESWRVDYVNETFDWVHCQQALVGPIREKALSTAFSKIGYPYVWGGESDAEGGYDCSGLVYYVFHTVLGHPMMRVADDQAKDGRYQTVTRENLLPGDSIFFYKDPGQSDYCGHAGMYIGCGLFVHSTGGNAGVSVDCLSSGYYAEHFACGKRVTLEPPPESFDTFMLLANPGEETARARVTYALSDGRRIPLDVTVKPHSRKTVKMDDTLVSQEASTTVEAIEGKVVAERSMYFRYLNKYPGGHVSAGATVPSLNWCLAEGCTAYGFDTYILVQNPGAEPAQVTLTFLKPGGKTQQLVFEAAPFSRRTVLVDSLEGMAETEFSTCVEATKPVVVERSMYFDYHGIKEGHNSGGVTSLSSEWYFAEGYTGGGFDTYFLLANPSDATTHATMTLQSDDGLKEEFPVNLEPRSRKTIVVDNVKGWEQKAFSAKVRADNPIAAERAMYFNYNGITGGHDAFGAAAPAKNWFLAEGYTAGDFDTYILIANPNKDTASVTVGFLLDSGQSVDKTYKVAPESRYTISVDKIKGLEAREVSTSVSSNLPIVAERSMYFQYMGKPGGSCAGGVTGPAPRWYFAEGYTGR</sequence>
<keyword evidence="2" id="KW-0645">Protease</keyword>
<accession>A0A2N3G7F1</accession>
<evidence type="ECO:0000313" key="8">
    <source>
        <dbReference type="Proteomes" id="UP000233654"/>
    </source>
</evidence>
<dbReference type="Pfam" id="PF18986">
    <property type="entry name" value="DUF5719"/>
    <property type="match status" value="1"/>
</dbReference>
<reference evidence="7 8" key="1">
    <citation type="journal article" date="2017" name="ISME J.">
        <title>Potential for microbial H2 and metal transformations associated with novel bacteria and archaea in deep terrestrial subsurface sediments.</title>
        <authorList>
            <person name="Hernsdorf A.W."/>
            <person name="Amano Y."/>
            <person name="Miyakawa K."/>
            <person name="Ise K."/>
            <person name="Suzuki Y."/>
            <person name="Anantharaman K."/>
            <person name="Probst A."/>
            <person name="Burstein D."/>
            <person name="Thomas B.C."/>
            <person name="Banfield J.F."/>
        </authorList>
    </citation>
    <scope>NUCLEOTIDE SEQUENCE [LARGE SCALE GENOMIC DNA]</scope>
    <source>
        <strain evidence="7">HGW-Actinobacteria-3</strain>
    </source>
</reference>
<dbReference type="Proteomes" id="UP000233654">
    <property type="component" value="Unassembled WGS sequence"/>
</dbReference>
<dbReference type="InterPro" id="IPR000064">
    <property type="entry name" value="NLP_P60_dom"/>
</dbReference>
<evidence type="ECO:0000313" key="7">
    <source>
        <dbReference type="EMBL" id="PKQ28641.1"/>
    </source>
</evidence>
<dbReference type="InterPro" id="IPR038765">
    <property type="entry name" value="Papain-like_cys_pep_sf"/>
</dbReference>
<dbReference type="PROSITE" id="PS51935">
    <property type="entry name" value="NLPC_P60"/>
    <property type="match status" value="1"/>
</dbReference>
<dbReference type="PANTHER" id="PTHR47053:SF1">
    <property type="entry name" value="MUREIN DD-ENDOPEPTIDASE MEPH-RELATED"/>
    <property type="match status" value="1"/>
</dbReference>
<feature type="domain" description="SLH" evidence="5">
    <location>
        <begin position="40"/>
        <end position="103"/>
    </location>
</feature>
<dbReference type="InterPro" id="IPR043777">
    <property type="entry name" value="DUF5719"/>
</dbReference>
<gene>
    <name evidence="7" type="ORF">CVT63_01635</name>
</gene>
<evidence type="ECO:0000256" key="3">
    <source>
        <dbReference type="ARBA" id="ARBA00022801"/>
    </source>
</evidence>
<dbReference type="InterPro" id="IPR051202">
    <property type="entry name" value="Peptidase_C40"/>
</dbReference>
<evidence type="ECO:0000256" key="1">
    <source>
        <dbReference type="ARBA" id="ARBA00007074"/>
    </source>
</evidence>
<name>A0A2N3G7F1_9ACTN</name>
<proteinExistence type="inferred from homology"/>
<dbReference type="EMBL" id="PHEX01000009">
    <property type="protein sequence ID" value="PKQ28641.1"/>
    <property type="molecule type" value="Genomic_DNA"/>
</dbReference>
<dbReference type="SUPFAM" id="SSF54001">
    <property type="entry name" value="Cysteine proteinases"/>
    <property type="match status" value="1"/>
</dbReference>
<dbReference type="InterPro" id="IPR001119">
    <property type="entry name" value="SLH_dom"/>
</dbReference>
<comment type="similarity">
    <text evidence="1">Belongs to the peptidase C40 family.</text>
</comment>
<dbReference type="GO" id="GO:0008234">
    <property type="term" value="F:cysteine-type peptidase activity"/>
    <property type="evidence" value="ECO:0007669"/>
    <property type="project" value="UniProtKB-KW"/>
</dbReference>